<dbReference type="GO" id="GO:0030870">
    <property type="term" value="C:Mre11 complex"/>
    <property type="evidence" value="ECO:0007669"/>
    <property type="project" value="InterPro"/>
</dbReference>
<dbReference type="GO" id="GO:0006302">
    <property type="term" value="P:double-strand break repair"/>
    <property type="evidence" value="ECO:0007669"/>
    <property type="project" value="InterPro"/>
</dbReference>
<keyword evidence="22" id="KW-1185">Reference proteome</keyword>
<gene>
    <name evidence="21" type="ORF">Fcan01_08368</name>
</gene>
<dbReference type="InterPro" id="IPR038729">
    <property type="entry name" value="Rad50/SbcC_AAA"/>
</dbReference>
<keyword evidence="8" id="KW-0227">DNA damage</keyword>
<evidence type="ECO:0000256" key="6">
    <source>
        <dbReference type="ARBA" id="ARBA00022723"/>
    </source>
</evidence>
<feature type="binding site" evidence="18">
    <location>
        <position position="703"/>
    </location>
    <ligand>
        <name>Zn(2+)</name>
        <dbReference type="ChEBI" id="CHEBI:29105"/>
    </ligand>
</feature>
<dbReference type="Proteomes" id="UP000198287">
    <property type="component" value="Unassembled WGS sequence"/>
</dbReference>
<evidence type="ECO:0000313" key="22">
    <source>
        <dbReference type="Proteomes" id="UP000198287"/>
    </source>
</evidence>
<feature type="domain" description="Zinc-hook" evidence="20">
    <location>
        <begin position="659"/>
        <end position="756"/>
    </location>
</feature>
<keyword evidence="9" id="KW-0378">Hydrolase</keyword>
<evidence type="ECO:0000256" key="5">
    <source>
        <dbReference type="ARBA" id="ARBA00022454"/>
    </source>
</evidence>
<dbReference type="GO" id="GO:0000722">
    <property type="term" value="P:telomere maintenance via recombination"/>
    <property type="evidence" value="ECO:0007669"/>
    <property type="project" value="TreeGrafter"/>
</dbReference>
<keyword evidence="6 18" id="KW-0479">Metal-binding</keyword>
<dbReference type="Gene3D" id="3.40.50.300">
    <property type="entry name" value="P-loop containing nucleotide triphosphate hydrolases"/>
    <property type="match status" value="2"/>
</dbReference>
<keyword evidence="16" id="KW-0469">Meiosis</keyword>
<dbReference type="GO" id="GO:0051880">
    <property type="term" value="F:G-quadruplex DNA binding"/>
    <property type="evidence" value="ECO:0007669"/>
    <property type="project" value="TreeGrafter"/>
</dbReference>
<evidence type="ECO:0000256" key="12">
    <source>
        <dbReference type="ARBA" id="ARBA00022842"/>
    </source>
</evidence>
<comment type="catalytic activity">
    <reaction evidence="17">
        <text>ATP + H2O = ADP + phosphate + H(+)</text>
        <dbReference type="Rhea" id="RHEA:13065"/>
        <dbReference type="ChEBI" id="CHEBI:15377"/>
        <dbReference type="ChEBI" id="CHEBI:15378"/>
        <dbReference type="ChEBI" id="CHEBI:30616"/>
        <dbReference type="ChEBI" id="CHEBI:43474"/>
        <dbReference type="ChEBI" id="CHEBI:456216"/>
    </reaction>
</comment>
<name>A0A226EI31_FOLCA</name>
<dbReference type="SUPFAM" id="SSF52540">
    <property type="entry name" value="P-loop containing nucleoside triphosphate hydrolases"/>
    <property type="match status" value="2"/>
</dbReference>
<dbReference type="Pfam" id="PF13476">
    <property type="entry name" value="AAA_23"/>
    <property type="match status" value="1"/>
</dbReference>
<comment type="similarity">
    <text evidence="4">Belongs to the SMC family. RAD50 subfamily.</text>
</comment>
<dbReference type="GO" id="GO:0070192">
    <property type="term" value="P:chromosome organization involved in meiotic cell cycle"/>
    <property type="evidence" value="ECO:0007669"/>
    <property type="project" value="TreeGrafter"/>
</dbReference>
<feature type="coiled-coil region" evidence="19">
    <location>
        <begin position="625"/>
        <end position="659"/>
    </location>
</feature>
<keyword evidence="13 19" id="KW-0175">Coiled coil</keyword>
<evidence type="ECO:0000313" key="21">
    <source>
        <dbReference type="EMBL" id="OXA57000.1"/>
    </source>
</evidence>
<dbReference type="STRING" id="158441.A0A226EI31"/>
<evidence type="ECO:0000256" key="17">
    <source>
        <dbReference type="ARBA" id="ARBA00049360"/>
    </source>
</evidence>
<evidence type="ECO:0000256" key="13">
    <source>
        <dbReference type="ARBA" id="ARBA00023054"/>
    </source>
</evidence>
<dbReference type="InterPro" id="IPR004584">
    <property type="entry name" value="Rad50_eukaryotes"/>
</dbReference>
<evidence type="ECO:0000256" key="4">
    <source>
        <dbReference type="ARBA" id="ARBA00009439"/>
    </source>
</evidence>
<dbReference type="NCBIfam" id="TIGR00606">
    <property type="entry name" value="rad50"/>
    <property type="match status" value="1"/>
</dbReference>
<keyword evidence="10 18" id="KW-0862">Zinc</keyword>
<comment type="cofactor">
    <cofactor evidence="1">
        <name>Zn(2+)</name>
        <dbReference type="ChEBI" id="CHEBI:29105"/>
    </cofactor>
</comment>
<evidence type="ECO:0000256" key="11">
    <source>
        <dbReference type="ARBA" id="ARBA00022840"/>
    </source>
</evidence>
<dbReference type="PROSITE" id="PS51131">
    <property type="entry name" value="ZN_HOOK"/>
    <property type="match status" value="1"/>
</dbReference>
<evidence type="ECO:0000256" key="10">
    <source>
        <dbReference type="ARBA" id="ARBA00022833"/>
    </source>
</evidence>
<dbReference type="PANTHER" id="PTHR18867:SF12">
    <property type="entry name" value="DNA REPAIR PROTEIN RAD50"/>
    <property type="match status" value="1"/>
</dbReference>
<evidence type="ECO:0000256" key="18">
    <source>
        <dbReference type="PROSITE-ProRule" id="PRU00471"/>
    </source>
</evidence>
<dbReference type="GO" id="GO:0003691">
    <property type="term" value="F:double-stranded telomeric DNA binding"/>
    <property type="evidence" value="ECO:0007669"/>
    <property type="project" value="TreeGrafter"/>
</dbReference>
<dbReference type="GO" id="GO:0000794">
    <property type="term" value="C:condensed nuclear chromosome"/>
    <property type="evidence" value="ECO:0007669"/>
    <property type="project" value="TreeGrafter"/>
</dbReference>
<evidence type="ECO:0000256" key="14">
    <source>
        <dbReference type="ARBA" id="ARBA00023204"/>
    </source>
</evidence>
<evidence type="ECO:0000256" key="9">
    <source>
        <dbReference type="ARBA" id="ARBA00022801"/>
    </source>
</evidence>
<dbReference type="GO" id="GO:0043047">
    <property type="term" value="F:single-stranded telomeric DNA binding"/>
    <property type="evidence" value="ECO:0007669"/>
    <property type="project" value="TreeGrafter"/>
</dbReference>
<keyword evidence="5" id="KW-0158">Chromosome</keyword>
<feature type="binding site" evidence="18">
    <location>
        <position position="706"/>
    </location>
    <ligand>
        <name>Zn(2+)</name>
        <dbReference type="ChEBI" id="CHEBI:29105"/>
    </ligand>
</feature>
<keyword evidence="14" id="KW-0234">DNA repair</keyword>
<dbReference type="InterPro" id="IPR027417">
    <property type="entry name" value="P-loop_NTPase"/>
</dbReference>
<dbReference type="GO" id="GO:0007004">
    <property type="term" value="P:telomere maintenance via telomerase"/>
    <property type="evidence" value="ECO:0007669"/>
    <property type="project" value="TreeGrafter"/>
</dbReference>
<protein>
    <submittedName>
        <fullName evidence="21">DNA repair protein RAD50</fullName>
    </submittedName>
</protein>
<dbReference type="GO" id="GO:0046872">
    <property type="term" value="F:metal ion binding"/>
    <property type="evidence" value="ECO:0007669"/>
    <property type="project" value="UniProtKB-UniRule"/>
</dbReference>
<dbReference type="PANTHER" id="PTHR18867">
    <property type="entry name" value="RAD50"/>
    <property type="match status" value="1"/>
</dbReference>
<dbReference type="Pfam" id="PF04423">
    <property type="entry name" value="Rad50_zn_hook"/>
    <property type="match status" value="1"/>
</dbReference>
<comment type="subcellular location">
    <subcellularLocation>
        <location evidence="3">Chromosome</location>
    </subcellularLocation>
    <subcellularLocation>
        <location evidence="2">Nucleus</location>
    </subcellularLocation>
</comment>
<feature type="coiled-coil region" evidence="19">
    <location>
        <begin position="425"/>
        <end position="470"/>
    </location>
</feature>
<proteinExistence type="inferred from homology"/>
<accession>A0A226EI31</accession>
<feature type="coiled-coil region" evidence="19">
    <location>
        <begin position="518"/>
        <end position="552"/>
    </location>
</feature>
<evidence type="ECO:0000256" key="8">
    <source>
        <dbReference type="ARBA" id="ARBA00022763"/>
    </source>
</evidence>
<sequence length="1341" mass="154357">MSVVKKISIQGIRSFNPNDNKAQMIDFQTPLTLILGVNGSGKTTIIEALKYAITNAFPPNSNKGSSFVNDPKLTNGYETMGAVKLEVIDGRGNRVHTTRRVKVAVKDKSGNLTKKELDATIRIVDPNGDEKEISSKCADVKTEMCRIMGVSEAILNNVILCHQEDSCWPLDEGKKVKEKFDAIFNTTMYIKCLDQLEKQSRELGQRAKTENEKLVYVIENRELARQKKSDLKKKRTELKTLADDIAEHEKELKEMDVKLKQLRVLETEYIEISNQVSVTEGKMQTLRKQVVEIKANIKEEISGDIASIERALSEFNSEQENKISQQKQLQYDVRGKEEELRKMTDEQKHLLIEEGKFQQEEIANQERTEDMIFLISDIVKLVKRFREGSQDMSFSSNMDSCIDICDGDPSTLAPDVVIKALASAVRVRESEITKLKVKYDNEERELQKNIDELRSKKAKIETEIEMKNKQTRDNTASIDNIRHRLRAIEGSNSSLETLEYEEAKVAREISSIEDSGTLDKYESDIANLSKEIDELDKQITDAQDDFDVLNKDKGVMDQIEIYNNQKIQKKNECNKIMGRMENDLMVLLGEIPEEDLEDAFDKKKESVIKELYAKKNEQRADEKKATVLQMDLKRAKNDLDKKEKQLEGYKEKIADLLEDGDYDEVYTEVKKDLETSQKDNYYAEAGIYLYKKYIQKLNRSDCCPLCKRDIDTKRETQELIKQIQSDVQKMQLNDPSEKAKIAKLQAKQNDLLELKPIWDDSKKLEDEIPTLQDKVSTLQTQIDELSESMEDFNLLFAELENAKSICDNRSKDVHSYESAKNEIRQRETSIGKLESSRTTKAKQLSETMNVSSLKTRLQDLKNSLKTKQLEKNGKANLLDKTRTELNKLNVKKNDARQKILKITSELQNREGLENQKKELEATNKQIQETNSSLKLEVPKVKSEITEAEKVKSNFVDNKEKHLQTARSERDSLEKHKLKLAEITRQIEDFERKKVLFVDVQKRAAECKRKVDELDSQKGDLVKDLESVTNAILSQESKKRNLEDNLSYKLKLKDMTKLKLELDNKKKLLASTENQGVVTESRKMAQKSSEKFGQMNRLIGSKREIEIAIKDLTRELNNRPYVNAEKEYIEKYVRKTVYEKAQKDIRRYKTALDQAIMMFHKQRMEMINKSLWEYWRKIYKGNDIDYIQIRTDSASSKPAAGGPGQKVKIDTGKGRKTYNYRVVMVRRGAELDMRGRCSAGQRVLACIIIRIALADSFSSRCGIITLDEPTTNLDQKNINSLADALSSLAERMSAHRNFQLIVITHDQEFTDRLSAIDAVEKYWKVSRDQMGFSQITMVPKRG</sequence>
<evidence type="ECO:0000256" key="16">
    <source>
        <dbReference type="ARBA" id="ARBA00023254"/>
    </source>
</evidence>
<evidence type="ECO:0000256" key="19">
    <source>
        <dbReference type="SAM" id="Coils"/>
    </source>
</evidence>
<reference evidence="21 22" key="1">
    <citation type="submission" date="2015-12" db="EMBL/GenBank/DDBJ databases">
        <title>The genome of Folsomia candida.</title>
        <authorList>
            <person name="Faddeeva A."/>
            <person name="Derks M.F."/>
            <person name="Anvar Y."/>
            <person name="Smit S."/>
            <person name="Van Straalen N."/>
            <person name="Roelofs D."/>
        </authorList>
    </citation>
    <scope>NUCLEOTIDE SEQUENCE [LARGE SCALE GENOMIC DNA]</scope>
    <source>
        <strain evidence="21 22">VU population</strain>
        <tissue evidence="21">Whole body</tissue>
    </source>
</reference>
<evidence type="ECO:0000259" key="20">
    <source>
        <dbReference type="PROSITE" id="PS51131"/>
    </source>
</evidence>
<evidence type="ECO:0000256" key="2">
    <source>
        <dbReference type="ARBA" id="ARBA00004123"/>
    </source>
</evidence>
<dbReference type="OMA" id="FSDYYYR"/>
<evidence type="ECO:0000256" key="1">
    <source>
        <dbReference type="ARBA" id="ARBA00001947"/>
    </source>
</evidence>
<dbReference type="GO" id="GO:0005524">
    <property type="term" value="F:ATP binding"/>
    <property type="evidence" value="ECO:0007669"/>
    <property type="project" value="UniProtKB-KW"/>
</dbReference>
<dbReference type="EMBL" id="LNIX01000003">
    <property type="protein sequence ID" value="OXA57000.1"/>
    <property type="molecule type" value="Genomic_DNA"/>
</dbReference>
<evidence type="ECO:0000256" key="15">
    <source>
        <dbReference type="ARBA" id="ARBA00023242"/>
    </source>
</evidence>
<evidence type="ECO:0000256" key="7">
    <source>
        <dbReference type="ARBA" id="ARBA00022741"/>
    </source>
</evidence>
<feature type="coiled-coil region" evidence="19">
    <location>
        <begin position="850"/>
        <end position="1157"/>
    </location>
</feature>
<organism evidence="21 22">
    <name type="scientific">Folsomia candida</name>
    <name type="common">Springtail</name>
    <dbReference type="NCBI Taxonomy" id="158441"/>
    <lineage>
        <taxon>Eukaryota</taxon>
        <taxon>Metazoa</taxon>
        <taxon>Ecdysozoa</taxon>
        <taxon>Arthropoda</taxon>
        <taxon>Hexapoda</taxon>
        <taxon>Collembola</taxon>
        <taxon>Entomobryomorpha</taxon>
        <taxon>Isotomoidea</taxon>
        <taxon>Isotomidae</taxon>
        <taxon>Proisotominae</taxon>
        <taxon>Folsomia</taxon>
    </lineage>
</organism>
<dbReference type="GO" id="GO:0016887">
    <property type="term" value="F:ATP hydrolysis activity"/>
    <property type="evidence" value="ECO:0007669"/>
    <property type="project" value="InterPro"/>
</dbReference>
<keyword evidence="15" id="KW-0539">Nucleus</keyword>
<keyword evidence="7" id="KW-0547">Nucleotide-binding</keyword>
<dbReference type="OrthoDB" id="18797at2759"/>
<keyword evidence="11" id="KW-0067">ATP-binding</keyword>
<keyword evidence="12" id="KW-0460">Magnesium</keyword>
<evidence type="ECO:0000256" key="3">
    <source>
        <dbReference type="ARBA" id="ARBA00004286"/>
    </source>
</evidence>
<feature type="coiled-coil region" evidence="19">
    <location>
        <begin position="761"/>
        <end position="802"/>
    </location>
</feature>
<dbReference type="InterPro" id="IPR013134">
    <property type="entry name" value="Zn_hook_RAD50"/>
</dbReference>
<feature type="coiled-coil region" evidence="19">
    <location>
        <begin position="193"/>
        <end position="265"/>
    </location>
</feature>
<comment type="caution">
    <text evidence="21">The sequence shown here is derived from an EMBL/GenBank/DDBJ whole genome shotgun (WGS) entry which is preliminary data.</text>
</comment>